<comment type="caution">
    <text evidence="1">The sequence shown here is derived from an EMBL/GenBank/DDBJ whole genome shotgun (WGS) entry which is preliminary data.</text>
</comment>
<dbReference type="AlphaFoldDB" id="A0A271K8U2"/>
<evidence type="ECO:0000313" key="1">
    <source>
        <dbReference type="EMBL" id="PAP92151.1"/>
    </source>
</evidence>
<gene>
    <name evidence="1" type="ORF">CIT31_29795</name>
</gene>
<organism evidence="1 2">
    <name type="scientific">Mesorhizobium wenxiniae</name>
    <dbReference type="NCBI Taxonomy" id="2014805"/>
    <lineage>
        <taxon>Bacteria</taxon>
        <taxon>Pseudomonadati</taxon>
        <taxon>Pseudomonadota</taxon>
        <taxon>Alphaproteobacteria</taxon>
        <taxon>Hyphomicrobiales</taxon>
        <taxon>Phyllobacteriaceae</taxon>
        <taxon>Mesorhizobium</taxon>
    </lineage>
</organism>
<reference evidence="1 2" key="1">
    <citation type="submission" date="2017-08" db="EMBL/GenBank/DDBJ databases">
        <title>Mesorhizobium wenxinae sp. nov., a novel rhizobial species isolated from root nodules of chickpea (Cicer arietinum L.).</title>
        <authorList>
            <person name="Zhang J."/>
        </authorList>
    </citation>
    <scope>NUCLEOTIDE SEQUENCE [LARGE SCALE GENOMIC DNA]</scope>
    <source>
        <strain evidence="2">WYCCWR 10019</strain>
    </source>
</reference>
<keyword evidence="2" id="KW-1185">Reference proteome</keyword>
<dbReference type="EMBL" id="NPKH01000037">
    <property type="protein sequence ID" value="PAP92151.1"/>
    <property type="molecule type" value="Genomic_DNA"/>
</dbReference>
<dbReference type="Proteomes" id="UP000215931">
    <property type="component" value="Unassembled WGS sequence"/>
</dbReference>
<accession>A0A271K8U2</accession>
<proteinExistence type="predicted"/>
<name>A0A271K8U2_9HYPH</name>
<sequence length="66" mass="7621">MTPEIIDLEAILCEDDRTVLLVGYTADPDRDLVQSFELPIAIERQHFLEAEWHQAVRPGDWRLLCG</sequence>
<protein>
    <submittedName>
        <fullName evidence="1">Uncharacterized protein</fullName>
    </submittedName>
</protein>
<evidence type="ECO:0000313" key="2">
    <source>
        <dbReference type="Proteomes" id="UP000215931"/>
    </source>
</evidence>